<dbReference type="InterPro" id="IPR012337">
    <property type="entry name" value="RNaseH-like_sf"/>
</dbReference>
<accession>A0A5R9DX59</accession>
<dbReference type="Pfam" id="PF13333">
    <property type="entry name" value="rve_2"/>
    <property type="match status" value="1"/>
</dbReference>
<dbReference type="SUPFAM" id="SSF53098">
    <property type="entry name" value="Ribonuclease H-like"/>
    <property type="match status" value="1"/>
</dbReference>
<dbReference type="Proteomes" id="UP000306420">
    <property type="component" value="Unassembled WGS sequence"/>
</dbReference>
<dbReference type="InterPro" id="IPR036397">
    <property type="entry name" value="RNaseH_sf"/>
</dbReference>
<evidence type="ECO:0000256" key="1">
    <source>
        <dbReference type="ARBA" id="ARBA00002286"/>
    </source>
</evidence>
<dbReference type="OrthoDB" id="1652943at2"/>
<protein>
    <submittedName>
        <fullName evidence="3">IS3 family transposase</fullName>
    </submittedName>
</protein>
<dbReference type="AlphaFoldDB" id="A0A5R9DX59"/>
<proteinExistence type="predicted"/>
<comment type="caution">
    <text evidence="3">The sequence shown here is derived from an EMBL/GenBank/DDBJ whole genome shotgun (WGS) entry which is preliminary data.</text>
</comment>
<evidence type="ECO:0000313" key="4">
    <source>
        <dbReference type="Proteomes" id="UP000306420"/>
    </source>
</evidence>
<dbReference type="PROSITE" id="PS50994">
    <property type="entry name" value="INTEGRASE"/>
    <property type="match status" value="1"/>
</dbReference>
<dbReference type="InterPro" id="IPR048020">
    <property type="entry name" value="Transpos_IS3"/>
</dbReference>
<dbReference type="InterPro" id="IPR025948">
    <property type="entry name" value="HTH-like_dom"/>
</dbReference>
<dbReference type="GO" id="GO:0015074">
    <property type="term" value="P:DNA integration"/>
    <property type="evidence" value="ECO:0007669"/>
    <property type="project" value="InterPro"/>
</dbReference>
<reference evidence="3 4" key="1">
    <citation type="submission" date="2019-05" db="EMBL/GenBank/DDBJ databases">
        <title>The metagenome of a microbial culture collection derived from dairy environment covers the genomic content of the human microbiome.</title>
        <authorList>
            <person name="Roder T."/>
            <person name="Wuthrich D."/>
            <person name="Sattari Z."/>
            <person name="Von Ah U."/>
            <person name="Bar C."/>
            <person name="Ronchi F."/>
            <person name="Macpherson A.J."/>
            <person name="Ganal-Vonarburg S.C."/>
            <person name="Bruggmann R."/>
            <person name="Vergeres G."/>
        </authorList>
    </citation>
    <scope>NUCLEOTIDE SEQUENCE [LARGE SCALE GENOMIC DNA]</scope>
    <source>
        <strain evidence="3 4">FAM 24227</strain>
    </source>
</reference>
<dbReference type="Gene3D" id="3.30.420.10">
    <property type="entry name" value="Ribonuclease H-like superfamily/Ribonuclease H"/>
    <property type="match status" value="1"/>
</dbReference>
<name>A0A5R9DX59_9LACT</name>
<evidence type="ECO:0000259" key="2">
    <source>
        <dbReference type="PROSITE" id="PS50994"/>
    </source>
</evidence>
<dbReference type="Pfam" id="PF13276">
    <property type="entry name" value="HTH_21"/>
    <property type="match status" value="1"/>
</dbReference>
<gene>
    <name evidence="3" type="ORF">FEZ33_04680</name>
</gene>
<dbReference type="Pfam" id="PF00665">
    <property type="entry name" value="rve"/>
    <property type="match status" value="1"/>
</dbReference>
<dbReference type="InterPro" id="IPR001584">
    <property type="entry name" value="Integrase_cat-core"/>
</dbReference>
<dbReference type="PANTHER" id="PTHR46889">
    <property type="entry name" value="TRANSPOSASE INSF FOR INSERTION SEQUENCE IS3B-RELATED"/>
    <property type="match status" value="1"/>
</dbReference>
<dbReference type="NCBIfam" id="NF033516">
    <property type="entry name" value="transpos_IS3"/>
    <property type="match status" value="1"/>
</dbReference>
<dbReference type="EMBL" id="VBSP01000011">
    <property type="protein sequence ID" value="TLQ41748.1"/>
    <property type="molecule type" value="Genomic_DNA"/>
</dbReference>
<dbReference type="RefSeq" id="WP_138404243.1">
    <property type="nucleotide sequence ID" value="NZ_VBSP01000011.1"/>
</dbReference>
<feature type="domain" description="Integrase catalytic" evidence="2">
    <location>
        <begin position="139"/>
        <end position="304"/>
    </location>
</feature>
<dbReference type="InterPro" id="IPR050900">
    <property type="entry name" value="Transposase_IS3/IS150/IS904"/>
</dbReference>
<dbReference type="PANTHER" id="PTHR46889:SF4">
    <property type="entry name" value="TRANSPOSASE INSO FOR INSERTION SEQUENCE ELEMENT IS911B-RELATED"/>
    <property type="match status" value="1"/>
</dbReference>
<comment type="function">
    <text evidence="1">Involved in the transposition of the insertion sequence.</text>
</comment>
<organism evidence="3 4">
    <name type="scientific">Ruoffia tabacinasalis</name>
    <dbReference type="NCBI Taxonomy" id="87458"/>
    <lineage>
        <taxon>Bacteria</taxon>
        <taxon>Bacillati</taxon>
        <taxon>Bacillota</taxon>
        <taxon>Bacilli</taxon>
        <taxon>Lactobacillales</taxon>
        <taxon>Aerococcaceae</taxon>
        <taxon>Ruoffia</taxon>
    </lineage>
</organism>
<evidence type="ECO:0000313" key="3">
    <source>
        <dbReference type="EMBL" id="TLQ41748.1"/>
    </source>
</evidence>
<sequence>MPKKVKSAGLGRPTRRQQAEIVYDLTQIGFKLKDILYVTELPESTYHYHIGKKTESNKDKEIEELIQTIFKENKERYGYRRITDELKSRGYEVNHKRVLRIMRKLGLKCLKFTNRSRRYNSYKGTIGKVAKSKMNRRFTTPNPLQKLVTDITEFKCIENEKLYLSPIIDLYNQEIIAWEISNHPTLDIAIEPLKAAIEVIKENAVYRTTLHSDQGWHYQHNAWIKTLKQHGIFQSMSRKGNCLDNSPMENFFGILKQEMYYGEDLLSYTELKQRIEDYIYYYNHDRIKQKLSGLSPVEYRKQDTQLSA</sequence>
<dbReference type="GO" id="GO:0003676">
    <property type="term" value="F:nucleic acid binding"/>
    <property type="evidence" value="ECO:0007669"/>
    <property type="project" value="InterPro"/>
</dbReference>